<sequence length="95" mass="10064">IVAVDVALGNAATVTVTAIDAGGVEWVSFWVYPDEYPAGWDDGWPVAGINTFGDEATLTFTPGWTGTYTVQAWACDNLGNRTPHATPLEATFVVS</sequence>
<proteinExistence type="predicted"/>
<protein>
    <recommendedName>
        <fullName evidence="2">Ig-like domain-containing protein</fullName>
    </recommendedName>
</protein>
<dbReference type="EMBL" id="BARW01033330">
    <property type="protein sequence ID" value="GAJ08587.1"/>
    <property type="molecule type" value="Genomic_DNA"/>
</dbReference>
<gene>
    <name evidence="1" type="ORF">S12H4_52514</name>
</gene>
<reference evidence="1" key="1">
    <citation type="journal article" date="2014" name="Front. Microbiol.">
        <title>High frequency of phylogenetically diverse reductive dehalogenase-homologous genes in deep subseafloor sedimentary metagenomes.</title>
        <authorList>
            <person name="Kawai M."/>
            <person name="Futagami T."/>
            <person name="Toyoda A."/>
            <person name="Takaki Y."/>
            <person name="Nishi S."/>
            <person name="Hori S."/>
            <person name="Arai W."/>
            <person name="Tsubouchi T."/>
            <person name="Morono Y."/>
            <person name="Uchiyama I."/>
            <person name="Ito T."/>
            <person name="Fujiyama A."/>
            <person name="Inagaki F."/>
            <person name="Takami H."/>
        </authorList>
    </citation>
    <scope>NUCLEOTIDE SEQUENCE</scope>
    <source>
        <strain evidence="1">Expedition CK06-06</strain>
    </source>
</reference>
<name>X1UYD3_9ZZZZ</name>
<dbReference type="InterPro" id="IPR013783">
    <property type="entry name" value="Ig-like_fold"/>
</dbReference>
<feature type="non-terminal residue" evidence="1">
    <location>
        <position position="1"/>
    </location>
</feature>
<comment type="caution">
    <text evidence="1">The sequence shown here is derived from an EMBL/GenBank/DDBJ whole genome shotgun (WGS) entry which is preliminary data.</text>
</comment>
<dbReference type="Gene3D" id="2.60.40.10">
    <property type="entry name" value="Immunoglobulins"/>
    <property type="match status" value="1"/>
</dbReference>
<accession>X1UYD3</accession>
<evidence type="ECO:0000313" key="1">
    <source>
        <dbReference type="EMBL" id="GAJ08587.1"/>
    </source>
</evidence>
<dbReference type="AlphaFoldDB" id="X1UYD3"/>
<organism evidence="1">
    <name type="scientific">marine sediment metagenome</name>
    <dbReference type="NCBI Taxonomy" id="412755"/>
    <lineage>
        <taxon>unclassified sequences</taxon>
        <taxon>metagenomes</taxon>
        <taxon>ecological metagenomes</taxon>
    </lineage>
</organism>
<evidence type="ECO:0008006" key="2">
    <source>
        <dbReference type="Google" id="ProtNLM"/>
    </source>
</evidence>